<reference evidence="13 15" key="3">
    <citation type="submission" date="2016-10" db="EMBL/GenBank/DDBJ databases">
        <authorList>
            <person name="Varghese N."/>
            <person name="Submissions S."/>
        </authorList>
    </citation>
    <scope>NUCLEOTIDE SEQUENCE [LARGE SCALE GENOMIC DNA]</scope>
    <source>
        <strain evidence="13 15">CGMCC 1.6501</strain>
    </source>
</reference>
<accession>A0A0F7HLC6</accession>
<evidence type="ECO:0000313" key="15">
    <source>
        <dbReference type="Proteomes" id="UP000183090"/>
    </source>
</evidence>
<feature type="binding site" evidence="11">
    <location>
        <position position="160"/>
    </location>
    <ligand>
        <name>ATP</name>
        <dbReference type="ChEBI" id="CHEBI:30616"/>
    </ligand>
</feature>
<evidence type="ECO:0000313" key="13">
    <source>
        <dbReference type="EMBL" id="SFK70437.1"/>
    </source>
</evidence>
<reference evidence="14" key="2">
    <citation type="submission" date="2015-04" db="EMBL/GenBank/DDBJ databases">
        <title>Complete genome sequence of Salinicoccus halodurans strain H3B36, isolated from the Qaidam basin of China.</title>
        <authorList>
            <person name="Ma Y."/>
            <person name="Jiang K."/>
            <person name="Xue Y."/>
        </authorList>
    </citation>
    <scope>NUCLEOTIDE SEQUENCE [LARGE SCALE GENOMIC DNA]</scope>
    <source>
        <strain evidence="14">H3B36</strain>
    </source>
</reference>
<protein>
    <recommendedName>
        <fullName evidence="11">Hydroxyethylthiazole kinase</fullName>
        <ecNumber evidence="11">2.7.1.50</ecNumber>
    </recommendedName>
    <alternativeName>
        <fullName evidence="11">4-methyl-5-beta-hydroxyethylthiazole kinase</fullName>
        <shortName evidence="11">TH kinase</shortName>
        <shortName evidence="11">Thz kinase</shortName>
    </alternativeName>
</protein>
<feature type="binding site" evidence="11">
    <location>
        <position position="115"/>
    </location>
    <ligand>
        <name>ATP</name>
        <dbReference type="ChEBI" id="CHEBI:30616"/>
    </ligand>
</feature>
<feature type="binding site" evidence="11">
    <location>
        <position position="187"/>
    </location>
    <ligand>
        <name>substrate</name>
    </ligand>
</feature>
<evidence type="ECO:0000256" key="2">
    <source>
        <dbReference type="ARBA" id="ARBA00001946"/>
    </source>
</evidence>
<evidence type="ECO:0000256" key="1">
    <source>
        <dbReference type="ARBA" id="ARBA00001771"/>
    </source>
</evidence>
<evidence type="ECO:0000256" key="5">
    <source>
        <dbReference type="ARBA" id="ARBA00022723"/>
    </source>
</evidence>
<name>A0A0F7HLC6_9STAP</name>
<keyword evidence="7 11" id="KW-0418">Kinase</keyword>
<evidence type="ECO:0000256" key="6">
    <source>
        <dbReference type="ARBA" id="ARBA00022741"/>
    </source>
</evidence>
<dbReference type="EMBL" id="FOTB01000002">
    <property type="protein sequence ID" value="SFK70437.1"/>
    <property type="molecule type" value="Genomic_DNA"/>
</dbReference>
<dbReference type="HAMAP" id="MF_00228">
    <property type="entry name" value="Thz_kinase"/>
    <property type="match status" value="1"/>
</dbReference>
<dbReference type="InterPro" id="IPR029056">
    <property type="entry name" value="Ribokinase-like"/>
</dbReference>
<dbReference type="InterPro" id="IPR000417">
    <property type="entry name" value="Hyethyz_kinase"/>
</dbReference>
<dbReference type="KEGG" id="shv:AAT16_11610"/>
<keyword evidence="4 11" id="KW-0808">Transferase</keyword>
<dbReference type="EMBL" id="CP011366">
    <property type="protein sequence ID" value="AKG74777.1"/>
    <property type="molecule type" value="Genomic_DNA"/>
</dbReference>
<evidence type="ECO:0000313" key="14">
    <source>
        <dbReference type="Proteomes" id="UP000034029"/>
    </source>
</evidence>
<keyword evidence="6 11" id="KW-0547">Nucleotide-binding</keyword>
<comment type="cofactor">
    <cofactor evidence="2 11">
        <name>Mg(2+)</name>
        <dbReference type="ChEBI" id="CHEBI:18420"/>
    </cofactor>
</comment>
<dbReference type="GO" id="GO:0000287">
    <property type="term" value="F:magnesium ion binding"/>
    <property type="evidence" value="ECO:0007669"/>
    <property type="project" value="UniProtKB-UniRule"/>
</dbReference>
<dbReference type="Proteomes" id="UP000034029">
    <property type="component" value="Chromosome"/>
</dbReference>
<evidence type="ECO:0000256" key="3">
    <source>
        <dbReference type="ARBA" id="ARBA00004868"/>
    </source>
</evidence>
<proteinExistence type="inferred from homology"/>
<dbReference type="NCBIfam" id="NF006830">
    <property type="entry name" value="PRK09355.1"/>
    <property type="match status" value="1"/>
</dbReference>
<comment type="function">
    <text evidence="11">Catalyzes the phosphorylation of the hydroxyl group of 4-methyl-5-beta-hydroxyethylthiazole (THZ).</text>
</comment>
<evidence type="ECO:0000256" key="11">
    <source>
        <dbReference type="HAMAP-Rule" id="MF_00228"/>
    </source>
</evidence>
<evidence type="ECO:0000256" key="7">
    <source>
        <dbReference type="ARBA" id="ARBA00022777"/>
    </source>
</evidence>
<dbReference type="CDD" id="cd01170">
    <property type="entry name" value="THZ_kinase"/>
    <property type="match status" value="1"/>
</dbReference>
<evidence type="ECO:0000256" key="10">
    <source>
        <dbReference type="ARBA" id="ARBA00022977"/>
    </source>
</evidence>
<dbReference type="GO" id="GO:0009228">
    <property type="term" value="P:thiamine biosynthetic process"/>
    <property type="evidence" value="ECO:0007669"/>
    <property type="project" value="UniProtKB-KW"/>
</dbReference>
<dbReference type="PIRSF" id="PIRSF000513">
    <property type="entry name" value="Thz_kinase"/>
    <property type="match status" value="1"/>
</dbReference>
<dbReference type="OrthoDB" id="9778146at2"/>
<dbReference type="Gene3D" id="3.40.1190.20">
    <property type="match status" value="1"/>
</dbReference>
<sequence>MNRIEKLREENPLVVCITNDVVKNFTANGMLAAGTSPIMSGEKSEADDLMSVASGLLINIGTADQTKYELMDAMMKAANKNNVPVVFDPVGYGASEFRAGITDDLLKSHEVSLIKGNAGEMMALSGKESLMKGVDSMEKSDVMEIAKEVYKKFEVPALVTGERDALVTDASEILMANGHGLQSKITGSGCLLGALTAAFIGVEGQFDEEAAVDAVSYYNLCAEAAAGKIRIPGPGTFMNKLIDELYLNEDSLLEEKMVEVY</sequence>
<reference evidence="12 14" key="1">
    <citation type="journal article" date="2015" name="Int. J. Syst. Evol. Microbiol.">
        <title>Complete genome sequence of Salinicoccus halodurans H3B36, isolated from the Qaidam Basin in China.</title>
        <authorList>
            <person name="Jiang K."/>
            <person name="Xue Y."/>
            <person name="Ma Y."/>
        </authorList>
    </citation>
    <scope>NUCLEOTIDE SEQUENCE [LARGE SCALE GENOMIC DNA]</scope>
    <source>
        <strain evidence="12 14">H3B36</strain>
    </source>
</reference>
<evidence type="ECO:0000256" key="8">
    <source>
        <dbReference type="ARBA" id="ARBA00022840"/>
    </source>
</evidence>
<keyword evidence="10 11" id="KW-0784">Thiamine biosynthesis</keyword>
<comment type="similarity">
    <text evidence="11">Belongs to the Thz kinase family.</text>
</comment>
<organism evidence="13 15">
    <name type="scientific">Salinicoccus halodurans</name>
    <dbReference type="NCBI Taxonomy" id="407035"/>
    <lineage>
        <taxon>Bacteria</taxon>
        <taxon>Bacillati</taxon>
        <taxon>Bacillota</taxon>
        <taxon>Bacilli</taxon>
        <taxon>Bacillales</taxon>
        <taxon>Staphylococcaceae</taxon>
        <taxon>Salinicoccus</taxon>
    </lineage>
</organism>
<dbReference type="GO" id="GO:0005524">
    <property type="term" value="F:ATP binding"/>
    <property type="evidence" value="ECO:0007669"/>
    <property type="project" value="UniProtKB-UniRule"/>
</dbReference>
<dbReference type="GO" id="GO:0009229">
    <property type="term" value="P:thiamine diphosphate biosynthetic process"/>
    <property type="evidence" value="ECO:0007669"/>
    <property type="project" value="UniProtKB-UniRule"/>
</dbReference>
<dbReference type="PRINTS" id="PR01099">
    <property type="entry name" value="HYETHTZKNASE"/>
</dbReference>
<comment type="catalytic activity">
    <reaction evidence="1 11">
        <text>5-(2-hydroxyethyl)-4-methylthiazole + ATP = 4-methyl-5-(2-phosphooxyethyl)-thiazole + ADP + H(+)</text>
        <dbReference type="Rhea" id="RHEA:24212"/>
        <dbReference type="ChEBI" id="CHEBI:15378"/>
        <dbReference type="ChEBI" id="CHEBI:17957"/>
        <dbReference type="ChEBI" id="CHEBI:30616"/>
        <dbReference type="ChEBI" id="CHEBI:58296"/>
        <dbReference type="ChEBI" id="CHEBI:456216"/>
        <dbReference type="EC" id="2.7.1.50"/>
    </reaction>
</comment>
<gene>
    <name evidence="11" type="primary">thiM</name>
    <name evidence="12" type="ORF">AAT16_11610</name>
    <name evidence="13" type="ORF">SAMN05216235_1312</name>
</gene>
<evidence type="ECO:0000256" key="4">
    <source>
        <dbReference type="ARBA" id="ARBA00022679"/>
    </source>
</evidence>
<dbReference type="SUPFAM" id="SSF53613">
    <property type="entry name" value="Ribokinase-like"/>
    <property type="match status" value="1"/>
</dbReference>
<evidence type="ECO:0000256" key="9">
    <source>
        <dbReference type="ARBA" id="ARBA00022842"/>
    </source>
</evidence>
<keyword evidence="9 11" id="KW-0460">Magnesium</keyword>
<dbReference type="Proteomes" id="UP000183090">
    <property type="component" value="Unassembled WGS sequence"/>
</dbReference>
<dbReference type="Pfam" id="PF02110">
    <property type="entry name" value="HK"/>
    <property type="match status" value="1"/>
</dbReference>
<keyword evidence="14" id="KW-1185">Reference proteome</keyword>
<keyword evidence="8 11" id="KW-0067">ATP-binding</keyword>
<feature type="binding site" evidence="11">
    <location>
        <position position="39"/>
    </location>
    <ligand>
        <name>substrate</name>
    </ligand>
</feature>
<keyword evidence="5 11" id="KW-0479">Metal-binding</keyword>
<dbReference type="RefSeq" id="WP_046790956.1">
    <property type="nucleotide sequence ID" value="NZ_CP011366.1"/>
</dbReference>
<evidence type="ECO:0000313" key="12">
    <source>
        <dbReference type="EMBL" id="AKG74777.1"/>
    </source>
</evidence>
<comment type="pathway">
    <text evidence="3 11">Cofactor biosynthesis; thiamine diphosphate biosynthesis; 4-methyl-5-(2-phosphoethyl)-thiazole from 5-(2-hydroxyethyl)-4-methylthiazole: step 1/1.</text>
</comment>
<dbReference type="EC" id="2.7.1.50" evidence="11"/>
<dbReference type="GO" id="GO:0004417">
    <property type="term" value="F:hydroxyethylthiazole kinase activity"/>
    <property type="evidence" value="ECO:0007669"/>
    <property type="project" value="UniProtKB-UniRule"/>
</dbReference>
<dbReference type="AlphaFoldDB" id="A0A0F7HLC6"/>